<accession>A0A0C9WR19</accession>
<feature type="transmembrane region" description="Helical" evidence="1">
    <location>
        <begin position="122"/>
        <end position="141"/>
    </location>
</feature>
<reference evidence="4" key="2">
    <citation type="submission" date="2015-01" db="EMBL/GenBank/DDBJ databases">
        <title>Evolutionary Origins and Diversification of the Mycorrhizal Mutualists.</title>
        <authorList>
            <consortium name="DOE Joint Genome Institute"/>
            <consortium name="Mycorrhizal Genomics Consortium"/>
            <person name="Kohler A."/>
            <person name="Kuo A."/>
            <person name="Nagy L.G."/>
            <person name="Floudas D."/>
            <person name="Copeland A."/>
            <person name="Barry K.W."/>
            <person name="Cichocki N."/>
            <person name="Veneault-Fourrey C."/>
            <person name="LaButti K."/>
            <person name="Lindquist E.A."/>
            <person name="Lipzen A."/>
            <person name="Lundell T."/>
            <person name="Morin E."/>
            <person name="Murat C."/>
            <person name="Riley R."/>
            <person name="Ohm R."/>
            <person name="Sun H."/>
            <person name="Tunlid A."/>
            <person name="Henrissat B."/>
            <person name="Grigoriev I.V."/>
            <person name="Hibbett D.S."/>
            <person name="Martin F."/>
        </authorList>
    </citation>
    <scope>NUCLEOTIDE SEQUENCE [LARGE SCALE GENOMIC DNA]</scope>
    <source>
        <strain evidence="4">LaAM-08-1</strain>
    </source>
</reference>
<dbReference type="EMBL" id="KN838826">
    <property type="protein sequence ID" value="KIJ93755.1"/>
    <property type="molecule type" value="Genomic_DNA"/>
</dbReference>
<proteinExistence type="predicted"/>
<dbReference type="AlphaFoldDB" id="A0A0C9WR19"/>
<protein>
    <recommendedName>
        <fullName evidence="2">DUF6534 domain-containing protein</fullName>
    </recommendedName>
</protein>
<feature type="transmembrane region" description="Helical" evidence="1">
    <location>
        <begin position="204"/>
        <end position="225"/>
    </location>
</feature>
<keyword evidence="1" id="KW-0472">Membrane</keyword>
<evidence type="ECO:0000259" key="2">
    <source>
        <dbReference type="Pfam" id="PF20152"/>
    </source>
</evidence>
<keyword evidence="1" id="KW-0812">Transmembrane</keyword>
<gene>
    <name evidence="3" type="ORF">K443DRAFT_380095</name>
</gene>
<dbReference type="Proteomes" id="UP000054477">
    <property type="component" value="Unassembled WGS sequence"/>
</dbReference>
<feature type="transmembrane region" description="Helical" evidence="1">
    <location>
        <begin position="161"/>
        <end position="183"/>
    </location>
</feature>
<evidence type="ECO:0000256" key="1">
    <source>
        <dbReference type="SAM" id="Phobius"/>
    </source>
</evidence>
<name>A0A0C9WR19_9AGAR</name>
<dbReference type="InterPro" id="IPR045339">
    <property type="entry name" value="DUF6534"/>
</dbReference>
<organism evidence="3 4">
    <name type="scientific">Laccaria amethystina LaAM-08-1</name>
    <dbReference type="NCBI Taxonomy" id="1095629"/>
    <lineage>
        <taxon>Eukaryota</taxon>
        <taxon>Fungi</taxon>
        <taxon>Dikarya</taxon>
        <taxon>Basidiomycota</taxon>
        <taxon>Agaricomycotina</taxon>
        <taxon>Agaricomycetes</taxon>
        <taxon>Agaricomycetidae</taxon>
        <taxon>Agaricales</taxon>
        <taxon>Agaricineae</taxon>
        <taxon>Hydnangiaceae</taxon>
        <taxon>Laccaria</taxon>
    </lineage>
</organism>
<sequence>MAEVPTASNVTLISGPMLIGVFFNMILYGILIVQTYHYYLTYKGDVRWIRYLVLYLFVIETVNTGCDMAMMFQTLINNFGKVDTTKFFPTLLAAEPITIVAISTPIQLFFAYRIRLLSKSSWLAGIIAFFATVSLGGGAWSTVRIVEIKVFARKPELHLPALVWFLSAVVSDVMITVVFVITLNKRRTGFIVTDDAISKIIRMTVQTGLLTSLFAIGDVIFFMTLPASFSDIYYS</sequence>
<dbReference type="HOGENOM" id="CLU_046025_2_1_1"/>
<feature type="transmembrane region" description="Helical" evidence="1">
    <location>
        <begin position="52"/>
        <end position="75"/>
    </location>
</feature>
<dbReference type="OrthoDB" id="3265526at2759"/>
<feature type="transmembrane region" description="Helical" evidence="1">
    <location>
        <begin position="87"/>
        <end position="110"/>
    </location>
</feature>
<feature type="domain" description="DUF6534" evidence="2">
    <location>
        <begin position="168"/>
        <end position="229"/>
    </location>
</feature>
<dbReference type="PANTHER" id="PTHR40465">
    <property type="entry name" value="CHROMOSOME 1, WHOLE GENOME SHOTGUN SEQUENCE"/>
    <property type="match status" value="1"/>
</dbReference>
<feature type="transmembrane region" description="Helical" evidence="1">
    <location>
        <begin position="17"/>
        <end position="40"/>
    </location>
</feature>
<reference evidence="3 4" key="1">
    <citation type="submission" date="2014-04" db="EMBL/GenBank/DDBJ databases">
        <authorList>
            <consortium name="DOE Joint Genome Institute"/>
            <person name="Kuo A."/>
            <person name="Kohler A."/>
            <person name="Nagy L.G."/>
            <person name="Floudas D."/>
            <person name="Copeland A."/>
            <person name="Barry K.W."/>
            <person name="Cichocki N."/>
            <person name="Veneault-Fourrey C."/>
            <person name="LaButti K."/>
            <person name="Lindquist E.A."/>
            <person name="Lipzen A."/>
            <person name="Lundell T."/>
            <person name="Morin E."/>
            <person name="Murat C."/>
            <person name="Sun H."/>
            <person name="Tunlid A."/>
            <person name="Henrissat B."/>
            <person name="Grigoriev I.V."/>
            <person name="Hibbett D.S."/>
            <person name="Martin F."/>
            <person name="Nordberg H.P."/>
            <person name="Cantor M.N."/>
            <person name="Hua S.X."/>
        </authorList>
    </citation>
    <scope>NUCLEOTIDE SEQUENCE [LARGE SCALE GENOMIC DNA]</scope>
    <source>
        <strain evidence="3 4">LaAM-08-1</strain>
    </source>
</reference>
<evidence type="ECO:0000313" key="3">
    <source>
        <dbReference type="EMBL" id="KIJ93755.1"/>
    </source>
</evidence>
<keyword evidence="4" id="KW-1185">Reference proteome</keyword>
<evidence type="ECO:0000313" key="4">
    <source>
        <dbReference type="Proteomes" id="UP000054477"/>
    </source>
</evidence>
<keyword evidence="1" id="KW-1133">Transmembrane helix</keyword>
<dbReference type="PANTHER" id="PTHR40465:SF1">
    <property type="entry name" value="DUF6534 DOMAIN-CONTAINING PROTEIN"/>
    <property type="match status" value="1"/>
</dbReference>
<dbReference type="Pfam" id="PF20152">
    <property type="entry name" value="DUF6534"/>
    <property type="match status" value="1"/>
</dbReference>
<dbReference type="STRING" id="1095629.A0A0C9WR19"/>